<dbReference type="GO" id="GO:0046872">
    <property type="term" value="F:metal ion binding"/>
    <property type="evidence" value="ECO:0007669"/>
    <property type="project" value="UniProtKB-KW"/>
</dbReference>
<dbReference type="PROSITE" id="PS00198">
    <property type="entry name" value="4FE4S_FER_1"/>
    <property type="match status" value="1"/>
</dbReference>
<evidence type="ECO:0000256" key="7">
    <source>
        <dbReference type="ARBA" id="ARBA00023014"/>
    </source>
</evidence>
<evidence type="ECO:0000313" key="9">
    <source>
        <dbReference type="EMBL" id="ABF40042.1"/>
    </source>
</evidence>
<dbReference type="PROSITE" id="PS51379">
    <property type="entry name" value="4FE4S_FER_2"/>
    <property type="match status" value="2"/>
</dbReference>
<dbReference type="eggNOG" id="COG1146">
    <property type="taxonomic scope" value="Bacteria"/>
</dbReference>
<keyword evidence="3" id="KW-0479">Metal-binding</keyword>
<gene>
    <name evidence="9" type="ordered locus">Acid345_1039</name>
</gene>
<evidence type="ECO:0000313" key="10">
    <source>
        <dbReference type="Proteomes" id="UP000002432"/>
    </source>
</evidence>
<keyword evidence="4" id="KW-0677">Repeat</keyword>
<proteinExistence type="predicted"/>
<keyword evidence="1" id="KW-0813">Transport</keyword>
<dbReference type="InterPro" id="IPR017896">
    <property type="entry name" value="4Fe4S_Fe-S-bd"/>
</dbReference>
<dbReference type="Proteomes" id="UP000002432">
    <property type="component" value="Chromosome"/>
</dbReference>
<dbReference type="SUPFAM" id="SSF54862">
    <property type="entry name" value="4Fe-4S ferredoxins"/>
    <property type="match status" value="1"/>
</dbReference>
<dbReference type="KEGG" id="aba:Acid345_1039"/>
<dbReference type="OrthoDB" id="9798098at2"/>
<dbReference type="InterPro" id="IPR050572">
    <property type="entry name" value="Fe-S_Ferredoxin"/>
</dbReference>
<evidence type="ECO:0000256" key="1">
    <source>
        <dbReference type="ARBA" id="ARBA00022448"/>
    </source>
</evidence>
<dbReference type="AlphaFoldDB" id="Q1ISV8"/>
<keyword evidence="7" id="KW-0411">Iron-sulfur</keyword>
<dbReference type="RefSeq" id="WP_011521844.1">
    <property type="nucleotide sequence ID" value="NC_008009.1"/>
</dbReference>
<name>Q1ISV8_KORVE</name>
<evidence type="ECO:0000256" key="5">
    <source>
        <dbReference type="ARBA" id="ARBA00022982"/>
    </source>
</evidence>
<dbReference type="HOGENOM" id="CLU_139698_0_1_0"/>
<dbReference type="Pfam" id="PF12838">
    <property type="entry name" value="Fer4_7"/>
    <property type="match status" value="1"/>
</dbReference>
<sequence>MAHVIVDTCEKDMLCIDSCPSNAIHPLKEETEWEAASQLYINPEECMDCGACISTCPTNSIYLAEEVPADKAEFVAKNAAYYGK</sequence>
<keyword evidence="2" id="KW-0004">4Fe-4S</keyword>
<dbReference type="Gene3D" id="3.30.70.20">
    <property type="match status" value="1"/>
</dbReference>
<dbReference type="EMBL" id="CP000360">
    <property type="protein sequence ID" value="ABF40042.1"/>
    <property type="molecule type" value="Genomic_DNA"/>
</dbReference>
<evidence type="ECO:0000256" key="4">
    <source>
        <dbReference type="ARBA" id="ARBA00022737"/>
    </source>
</evidence>
<dbReference type="InterPro" id="IPR017900">
    <property type="entry name" value="4Fe4S_Fe_S_CS"/>
</dbReference>
<accession>Q1ISV8</accession>
<evidence type="ECO:0000256" key="3">
    <source>
        <dbReference type="ARBA" id="ARBA00022723"/>
    </source>
</evidence>
<evidence type="ECO:0000259" key="8">
    <source>
        <dbReference type="PROSITE" id="PS51379"/>
    </source>
</evidence>
<dbReference type="EnsemblBacteria" id="ABF40042">
    <property type="protein sequence ID" value="ABF40042"/>
    <property type="gene ID" value="Acid345_1039"/>
</dbReference>
<keyword evidence="5" id="KW-0249">Electron transport</keyword>
<dbReference type="PANTHER" id="PTHR43687">
    <property type="entry name" value="ADENYLYLSULFATE REDUCTASE, BETA SUBUNIT"/>
    <property type="match status" value="1"/>
</dbReference>
<evidence type="ECO:0000256" key="6">
    <source>
        <dbReference type="ARBA" id="ARBA00023004"/>
    </source>
</evidence>
<keyword evidence="10" id="KW-1185">Reference proteome</keyword>
<feature type="domain" description="4Fe-4S ferredoxin-type" evidence="8">
    <location>
        <begin position="37"/>
        <end position="66"/>
    </location>
</feature>
<dbReference type="GO" id="GO:0051539">
    <property type="term" value="F:4 iron, 4 sulfur cluster binding"/>
    <property type="evidence" value="ECO:0007669"/>
    <property type="project" value="UniProtKB-KW"/>
</dbReference>
<feature type="domain" description="4Fe-4S ferredoxin-type" evidence="8">
    <location>
        <begin position="1"/>
        <end position="29"/>
    </location>
</feature>
<organism evidence="9 10">
    <name type="scientific">Koribacter versatilis (strain Ellin345)</name>
    <dbReference type="NCBI Taxonomy" id="204669"/>
    <lineage>
        <taxon>Bacteria</taxon>
        <taxon>Pseudomonadati</taxon>
        <taxon>Acidobacteriota</taxon>
        <taxon>Terriglobia</taxon>
        <taxon>Terriglobales</taxon>
        <taxon>Candidatus Korobacteraceae</taxon>
        <taxon>Candidatus Korobacter</taxon>
    </lineage>
</organism>
<keyword evidence="6" id="KW-0408">Iron</keyword>
<reference evidence="9 10" key="1">
    <citation type="journal article" date="2009" name="Appl. Environ. Microbiol.">
        <title>Three genomes from the phylum Acidobacteria provide insight into the lifestyles of these microorganisms in soils.</title>
        <authorList>
            <person name="Ward N.L."/>
            <person name="Challacombe J.F."/>
            <person name="Janssen P.H."/>
            <person name="Henrissat B."/>
            <person name="Coutinho P.M."/>
            <person name="Wu M."/>
            <person name="Xie G."/>
            <person name="Haft D.H."/>
            <person name="Sait M."/>
            <person name="Badger J."/>
            <person name="Barabote R.D."/>
            <person name="Bradley B."/>
            <person name="Brettin T.S."/>
            <person name="Brinkac L.M."/>
            <person name="Bruce D."/>
            <person name="Creasy T."/>
            <person name="Daugherty S.C."/>
            <person name="Davidsen T.M."/>
            <person name="DeBoy R.T."/>
            <person name="Detter J.C."/>
            <person name="Dodson R.J."/>
            <person name="Durkin A.S."/>
            <person name="Ganapathy A."/>
            <person name="Gwinn-Giglio M."/>
            <person name="Han C.S."/>
            <person name="Khouri H."/>
            <person name="Kiss H."/>
            <person name="Kothari S.P."/>
            <person name="Madupu R."/>
            <person name="Nelson K.E."/>
            <person name="Nelson W.C."/>
            <person name="Paulsen I."/>
            <person name="Penn K."/>
            <person name="Ren Q."/>
            <person name="Rosovitz M.J."/>
            <person name="Selengut J.D."/>
            <person name="Shrivastava S."/>
            <person name="Sullivan S.A."/>
            <person name="Tapia R."/>
            <person name="Thompson L.S."/>
            <person name="Watkins K.L."/>
            <person name="Yang Q."/>
            <person name="Yu C."/>
            <person name="Zafar N."/>
            <person name="Zhou L."/>
            <person name="Kuske C.R."/>
        </authorList>
    </citation>
    <scope>NUCLEOTIDE SEQUENCE [LARGE SCALE GENOMIC DNA]</scope>
    <source>
        <strain evidence="9 10">Ellin345</strain>
    </source>
</reference>
<dbReference type="STRING" id="204669.Acid345_1039"/>
<protein>
    <submittedName>
        <fullName evidence="9">4Fe-4S ferredoxin, iron-sulfur binding protein</fullName>
    </submittedName>
</protein>
<dbReference type="PANTHER" id="PTHR43687:SF6">
    <property type="entry name" value="L-ASPARTATE SEMIALDEHYDE SULFURTRANSFERASE IRON-SULFUR SUBUNIT"/>
    <property type="match status" value="1"/>
</dbReference>
<evidence type="ECO:0000256" key="2">
    <source>
        <dbReference type="ARBA" id="ARBA00022485"/>
    </source>
</evidence>